<accession>A0A6B2JQU9</accession>
<evidence type="ECO:0000313" key="2">
    <source>
        <dbReference type="EMBL" id="NDV00345.1"/>
    </source>
</evidence>
<sequence length="81" mass="8637">MSDDRRASSSSSLWAGPIVVGVLVAMLAIGSIWYAQDSVFGEESGTLLVMPEFEEEAEETAGIDVRASDTISADLRTKQGQ</sequence>
<keyword evidence="1" id="KW-0812">Transmembrane</keyword>
<proteinExistence type="predicted"/>
<comment type="caution">
    <text evidence="2">The sequence shown here is derived from an EMBL/GenBank/DDBJ whole genome shotgun (WGS) entry which is preliminary data.</text>
</comment>
<dbReference type="EMBL" id="JAAGAB010000001">
    <property type="protein sequence ID" value="NDV00345.1"/>
    <property type="molecule type" value="Genomic_DNA"/>
</dbReference>
<reference evidence="2 3" key="1">
    <citation type="submission" date="2020-02" db="EMBL/GenBank/DDBJ databases">
        <title>Pseudoroseicyclus tamarix, sp. nov., isolated from offshore sediment of a Tamarix chinensis forest.</title>
        <authorList>
            <person name="Gai Y."/>
        </authorList>
    </citation>
    <scope>NUCLEOTIDE SEQUENCE [LARGE SCALE GENOMIC DNA]</scope>
    <source>
        <strain evidence="2 3">CLL3-39</strain>
    </source>
</reference>
<keyword evidence="3" id="KW-1185">Reference proteome</keyword>
<keyword evidence="1" id="KW-0472">Membrane</keyword>
<dbReference type="Proteomes" id="UP000474757">
    <property type="component" value="Unassembled WGS sequence"/>
</dbReference>
<name>A0A6B2JQU9_9RHOB</name>
<evidence type="ECO:0000256" key="1">
    <source>
        <dbReference type="SAM" id="Phobius"/>
    </source>
</evidence>
<organism evidence="2 3">
    <name type="scientific">Pseudoroseicyclus tamaricis</name>
    <dbReference type="NCBI Taxonomy" id="2705421"/>
    <lineage>
        <taxon>Bacteria</taxon>
        <taxon>Pseudomonadati</taxon>
        <taxon>Pseudomonadota</taxon>
        <taxon>Alphaproteobacteria</taxon>
        <taxon>Rhodobacterales</taxon>
        <taxon>Paracoccaceae</taxon>
        <taxon>Pseudoroseicyclus</taxon>
    </lineage>
</organism>
<dbReference type="RefSeq" id="WP_163890581.1">
    <property type="nucleotide sequence ID" value="NZ_JAAFYS010000001.1"/>
</dbReference>
<dbReference type="AlphaFoldDB" id="A0A6B2JQU9"/>
<protein>
    <submittedName>
        <fullName evidence="2">Uncharacterized protein</fullName>
    </submittedName>
</protein>
<keyword evidence="1" id="KW-1133">Transmembrane helix</keyword>
<gene>
    <name evidence="2" type="ORF">GZA08_05085</name>
</gene>
<feature type="transmembrane region" description="Helical" evidence="1">
    <location>
        <begin position="12"/>
        <end position="35"/>
    </location>
</feature>
<evidence type="ECO:0000313" key="3">
    <source>
        <dbReference type="Proteomes" id="UP000474757"/>
    </source>
</evidence>